<accession>A0A7D6ZPI1</accession>
<dbReference type="Pfam" id="PF00440">
    <property type="entry name" value="TetR_N"/>
    <property type="match status" value="1"/>
</dbReference>
<dbReference type="AlphaFoldDB" id="A0A7D6ZPI1"/>
<dbReference type="PANTHER" id="PTHR30055:SF200">
    <property type="entry name" value="HTH-TYPE TRANSCRIPTIONAL REPRESSOR BDCR"/>
    <property type="match status" value="1"/>
</dbReference>
<dbReference type="PRINTS" id="PR00455">
    <property type="entry name" value="HTHTETR"/>
</dbReference>
<evidence type="ECO:0000259" key="3">
    <source>
        <dbReference type="PROSITE" id="PS50977"/>
    </source>
</evidence>
<dbReference type="GO" id="GO:0000976">
    <property type="term" value="F:transcription cis-regulatory region binding"/>
    <property type="evidence" value="ECO:0007669"/>
    <property type="project" value="TreeGrafter"/>
</dbReference>
<dbReference type="Pfam" id="PF17932">
    <property type="entry name" value="TetR_C_24"/>
    <property type="match status" value="1"/>
</dbReference>
<dbReference type="Gene3D" id="1.10.357.10">
    <property type="entry name" value="Tetracycline Repressor, domain 2"/>
    <property type="match status" value="1"/>
</dbReference>
<evidence type="ECO:0000256" key="1">
    <source>
        <dbReference type="ARBA" id="ARBA00023125"/>
    </source>
</evidence>
<dbReference type="EMBL" id="CP059399">
    <property type="protein sequence ID" value="QLY34560.1"/>
    <property type="molecule type" value="Genomic_DNA"/>
</dbReference>
<protein>
    <submittedName>
        <fullName evidence="4">TetR/AcrR family transcriptional regulator</fullName>
    </submittedName>
</protein>
<evidence type="ECO:0000313" key="5">
    <source>
        <dbReference type="Proteomes" id="UP000515512"/>
    </source>
</evidence>
<evidence type="ECO:0000313" key="4">
    <source>
        <dbReference type="EMBL" id="QLY34560.1"/>
    </source>
</evidence>
<dbReference type="InterPro" id="IPR023772">
    <property type="entry name" value="DNA-bd_HTH_TetR-type_CS"/>
</dbReference>
<evidence type="ECO:0000256" key="2">
    <source>
        <dbReference type="PROSITE-ProRule" id="PRU00335"/>
    </source>
</evidence>
<gene>
    <name evidence="4" type="ORF">H0264_21030</name>
</gene>
<dbReference type="InterPro" id="IPR001647">
    <property type="entry name" value="HTH_TetR"/>
</dbReference>
<keyword evidence="5" id="KW-1185">Reference proteome</keyword>
<dbReference type="KEGG" id="nhu:H0264_21030"/>
<sequence length="201" mass="21780">MESLEQATHGRLPDGRRRIFRAALDAFGENGFHATTTRDIASRAGLSPAALYVHFGSKEEVLHRISRAAVRLTQQITDSAAAGPGTAAQRLAATVADLTAWHARHSGAVRLVLHHLTDLTPDHRTEIDDLLRGIHRSVRALLAEGAHGGEFHVPDPGATALSVISLCVDTARWYQPGYRRSPEQIGDDHAASALRMVAARR</sequence>
<dbReference type="InterPro" id="IPR036271">
    <property type="entry name" value="Tet_transcr_reg_TetR-rel_C_sf"/>
</dbReference>
<dbReference type="GO" id="GO:0003700">
    <property type="term" value="F:DNA-binding transcription factor activity"/>
    <property type="evidence" value="ECO:0007669"/>
    <property type="project" value="TreeGrafter"/>
</dbReference>
<organism evidence="4 5">
    <name type="scientific">Nocardia huaxiensis</name>
    <dbReference type="NCBI Taxonomy" id="2755382"/>
    <lineage>
        <taxon>Bacteria</taxon>
        <taxon>Bacillati</taxon>
        <taxon>Actinomycetota</taxon>
        <taxon>Actinomycetes</taxon>
        <taxon>Mycobacteriales</taxon>
        <taxon>Nocardiaceae</taxon>
        <taxon>Nocardia</taxon>
    </lineage>
</organism>
<dbReference type="PANTHER" id="PTHR30055">
    <property type="entry name" value="HTH-TYPE TRANSCRIPTIONAL REGULATOR RUTR"/>
    <property type="match status" value="1"/>
</dbReference>
<feature type="domain" description="HTH tetR-type" evidence="3">
    <location>
        <begin position="13"/>
        <end position="73"/>
    </location>
</feature>
<proteinExistence type="predicted"/>
<dbReference type="InterPro" id="IPR041490">
    <property type="entry name" value="KstR2_TetR_C"/>
</dbReference>
<name>A0A7D6ZPI1_9NOCA</name>
<keyword evidence="1 2" id="KW-0238">DNA-binding</keyword>
<dbReference type="InterPro" id="IPR009057">
    <property type="entry name" value="Homeodomain-like_sf"/>
</dbReference>
<dbReference type="PROSITE" id="PS50977">
    <property type="entry name" value="HTH_TETR_2"/>
    <property type="match status" value="1"/>
</dbReference>
<dbReference type="Proteomes" id="UP000515512">
    <property type="component" value="Chromosome"/>
</dbReference>
<reference evidence="4 5" key="1">
    <citation type="submission" date="2020-07" db="EMBL/GenBank/DDBJ databases">
        <authorList>
            <person name="Zhuang K."/>
            <person name="Ran Y."/>
        </authorList>
    </citation>
    <scope>NUCLEOTIDE SEQUENCE [LARGE SCALE GENOMIC DNA]</scope>
    <source>
        <strain evidence="4 5">WCH-YHL-001</strain>
    </source>
</reference>
<dbReference type="SUPFAM" id="SSF46689">
    <property type="entry name" value="Homeodomain-like"/>
    <property type="match status" value="1"/>
</dbReference>
<dbReference type="InterPro" id="IPR050109">
    <property type="entry name" value="HTH-type_TetR-like_transc_reg"/>
</dbReference>
<dbReference type="PROSITE" id="PS01081">
    <property type="entry name" value="HTH_TETR_1"/>
    <property type="match status" value="1"/>
</dbReference>
<dbReference type="SUPFAM" id="SSF48498">
    <property type="entry name" value="Tetracyclin repressor-like, C-terminal domain"/>
    <property type="match status" value="1"/>
</dbReference>
<feature type="DNA-binding region" description="H-T-H motif" evidence="2">
    <location>
        <begin position="36"/>
        <end position="55"/>
    </location>
</feature>